<sequence>MEISIQDRPSGWEVDRVTDSTSLQLEPLIDQYRLELKQSTENQSTTRKRKRTQEDDDRQWVSKRQFEHSSSPSELDFVSKEDDRALLASIDFGILNSEGSFSSEYHRSFNSAGFKDRASVLIDSQTPQLIIHRVYQDEEDQLTLISIRTINRIELNQTSVLLFLDHPPTFHTLVHDQTAESIRATQPFSYLEARQLLSKTSDHKPFIKTRSSGFDEDHKRIISYASNLIKLEFIDQNQSSKFLHQSRLYIIPKIIPLRRDIAWAPIYTSSNLSRVDSITSDLDLIVGFQLESLLYNLLLNPIDIIAIRPWIIDLDPIFAERILMRLGCELTQPSLTSNPGVLLAQKFEQAKLKTDEKSLKWVEERLQKEGNFKCRSVTITPTRTILEGPIIEQGNSILRLYDYNSAFIRVSIREEDGSLLRFERDVDLAGFLKDRYRPLADQLLIAGRPFEFLCYSSSALKSHQAWFVCPFIHRGQLVNASKIRDRMGCFSTVNKIPARYMARVAQAFTTTKKAITLQPSQIKIMDDVIRNGSVFTDGVGSISCSLAKKVQDSLRTGSSEKQELDASCYQIRLGGYKGMISIDNTLDGDIVRLRPSMRKFEGESFTLDIVESFNHPFPAFLNRPLIKILEDLKIPAPVFLMQQRKYITKIEDSRKSLHKSSLLMNQIGLGKSINLSQILKYLSQLMGTDNPSKLNGLTKIIEDCLNLMVVNCLKDLKFNARIPLPNSYNLVGIIDEDYILQDREIYVCIERVGSKRIYIEGRVGISRSPSLHPGDFQLVTAIGKPPSSKSRLDSLVNCVVFPLIGKRSLSSCLAGGDLDGDLYTVIVDSQFIPHPDHIYQPGDYEPPEMISLDNPCSISDGIIFFLDYIVNDNVGIIASKHVLIADSSPLGVLDTRCLKLTELHSRAVDYPKTGMAVSMDEIPRSTKGNMKPDFMCPELMFTPSDLAGSEEEEEDRIMESYWKNNPANSRDQQSQKNQKMYYSSKVLGLLYRQIPPSTIHRYQQRLSPDLSARGSSIRNDDLGVDPDGVITHHLLQHIQTLYPDFLHSNHDHLWNQEIHNLLEEFILDLKKISQVDRLTSLTHYDHLSQDDEHTHSPNLLEVEIIMGLILKDNGKLGKVNKKDQTKKLQNHSRLLFESLRSSLVYVNGPYGSFGEDEWGRRRSDFEVAGRAWIGWNLVVNRPAKAGFGRTCFGLVCLDVICSVLLG</sequence>
<evidence type="ECO:0000313" key="1">
    <source>
        <dbReference type="EMBL" id="KAI7938754.1"/>
    </source>
</evidence>
<keyword evidence="2" id="KW-1185">Reference proteome</keyword>
<dbReference type="Proteomes" id="UP001060170">
    <property type="component" value="Chromosome 15"/>
</dbReference>
<accession>A0ACC0DV85</accession>
<comment type="caution">
    <text evidence="1">The sequence shown here is derived from an EMBL/GenBank/DDBJ whole genome shotgun (WGS) entry which is preliminary data.</text>
</comment>
<gene>
    <name evidence="1" type="ORF">MJO28_014333</name>
</gene>
<protein>
    <submittedName>
        <fullName evidence="1">Uncharacterized protein</fullName>
    </submittedName>
</protein>
<name>A0ACC0DV85_9BASI</name>
<organism evidence="1 2">
    <name type="scientific">Puccinia striiformis f. sp. tritici</name>
    <dbReference type="NCBI Taxonomy" id="168172"/>
    <lineage>
        <taxon>Eukaryota</taxon>
        <taxon>Fungi</taxon>
        <taxon>Dikarya</taxon>
        <taxon>Basidiomycota</taxon>
        <taxon>Pucciniomycotina</taxon>
        <taxon>Pucciniomycetes</taxon>
        <taxon>Pucciniales</taxon>
        <taxon>Pucciniaceae</taxon>
        <taxon>Puccinia</taxon>
    </lineage>
</organism>
<proteinExistence type="predicted"/>
<reference evidence="2" key="1">
    <citation type="journal article" date="2018" name="BMC Genomics">
        <title>Genomic insights into host adaptation between the wheat stripe rust pathogen (Puccinia striiformis f. sp. tritici) and the barley stripe rust pathogen (Puccinia striiformis f. sp. hordei).</title>
        <authorList>
            <person name="Xia C."/>
            <person name="Wang M."/>
            <person name="Yin C."/>
            <person name="Cornejo O.E."/>
            <person name="Hulbert S.H."/>
            <person name="Chen X."/>
        </authorList>
    </citation>
    <scope>NUCLEOTIDE SEQUENCE [LARGE SCALE GENOMIC DNA]</scope>
    <source>
        <strain evidence="2">93-210</strain>
    </source>
</reference>
<evidence type="ECO:0000313" key="2">
    <source>
        <dbReference type="Proteomes" id="UP001060170"/>
    </source>
</evidence>
<reference evidence="1 2" key="3">
    <citation type="journal article" date="2022" name="Microbiol. Spectr.">
        <title>Folding features and dynamics of 3D genome architecture in plant fungal pathogens.</title>
        <authorList>
            <person name="Xia C."/>
        </authorList>
    </citation>
    <scope>NUCLEOTIDE SEQUENCE [LARGE SCALE GENOMIC DNA]</scope>
    <source>
        <strain evidence="1 2">93-210</strain>
    </source>
</reference>
<reference evidence="2" key="2">
    <citation type="journal article" date="2018" name="Mol. Plant Microbe Interact.">
        <title>Genome sequence resources for the wheat stripe rust pathogen (Puccinia striiformis f. sp. tritici) and the barley stripe rust pathogen (Puccinia striiformis f. sp. hordei).</title>
        <authorList>
            <person name="Xia C."/>
            <person name="Wang M."/>
            <person name="Yin C."/>
            <person name="Cornejo O.E."/>
            <person name="Hulbert S.H."/>
            <person name="Chen X."/>
        </authorList>
    </citation>
    <scope>NUCLEOTIDE SEQUENCE [LARGE SCALE GENOMIC DNA]</scope>
    <source>
        <strain evidence="2">93-210</strain>
    </source>
</reference>
<dbReference type="EMBL" id="CM045879">
    <property type="protein sequence ID" value="KAI7938754.1"/>
    <property type="molecule type" value="Genomic_DNA"/>
</dbReference>